<feature type="repeat" description="PPR" evidence="3">
    <location>
        <begin position="310"/>
        <end position="344"/>
    </location>
</feature>
<evidence type="ECO:0000256" key="1">
    <source>
        <dbReference type="ARBA" id="ARBA00007626"/>
    </source>
</evidence>
<feature type="repeat" description="PPR" evidence="3">
    <location>
        <begin position="418"/>
        <end position="452"/>
    </location>
</feature>
<evidence type="ECO:0000313" key="4">
    <source>
        <dbReference type="EMBL" id="MBW84157.1"/>
    </source>
</evidence>
<reference evidence="4" key="1">
    <citation type="submission" date="2018-02" db="EMBL/GenBank/DDBJ databases">
        <title>Rhizophora mucronata_Transcriptome.</title>
        <authorList>
            <person name="Meera S.P."/>
            <person name="Sreeshan A."/>
            <person name="Augustine A."/>
        </authorList>
    </citation>
    <scope>NUCLEOTIDE SEQUENCE</scope>
    <source>
        <tissue evidence="4">Leaf</tissue>
    </source>
</reference>
<dbReference type="PROSITE" id="PS51375">
    <property type="entry name" value="PPR"/>
    <property type="match status" value="7"/>
</dbReference>
<feature type="repeat" description="PPR" evidence="3">
    <location>
        <begin position="383"/>
        <end position="417"/>
    </location>
</feature>
<accession>A0A2P2ISI6</accession>
<sequence>MMVRRLCACLYAVRRHHHSSSSSATSFFNAIIINTNYRNAVLPSFSRTWKIVPHPHCYPLNLSISLNVIQKTNIGVAMHPYCSQIASLEEPHGGRGRIRVKESEVDRLYETVMGNHNHDMEDALDQLGLELTTDLVLEVLDRLRFEEKIAFRFFTWAARQQNYAHEPIAYNEMIDILSSSKYKMKQFRIVCDMLDHMKRSDKNVVPLEVLLTILKNYTQKYLTRVQLFAKKKRIRVKTQPEINAFNLLLDALCKCSLVEDAEALFTRIKSKIKPDSNTYNILFFGWCRVKNPNRGMRVLEEMIQLGHTPDAFTYTTAIDAFCKAGKLTEAVELLEFMRTKGSTMSSPTAKTYTIMISALAQNDRMDECFKFLGHMLNSGCLPDVSTYKELIEGMCSAGKTDEAYRLLQEMGNKGYPPDIVTYNCFLKVLCEAKNSDEALRLYKKMSDVGCLPSVQTYNMLMSMFFAMDDPDGALESWHEMEHRGCAQDVDSYCVMIDGLFGCNRVEDACFLIDDVVNKGLKLPYQKFDSFLMQLSVTGDLQAIHKLSEHMRKFYNPFMARRHALNQKRRSMSFRGK</sequence>
<feature type="repeat" description="PPR" evidence="3">
    <location>
        <begin position="453"/>
        <end position="487"/>
    </location>
</feature>
<dbReference type="InterPro" id="IPR011990">
    <property type="entry name" value="TPR-like_helical_dom_sf"/>
</dbReference>
<proteinExistence type="inferred from homology"/>
<dbReference type="InterPro" id="IPR002885">
    <property type="entry name" value="PPR_rpt"/>
</dbReference>
<feature type="repeat" description="PPR" evidence="3">
    <location>
        <begin position="348"/>
        <end position="382"/>
    </location>
</feature>
<dbReference type="SUPFAM" id="SSF48452">
    <property type="entry name" value="TPR-like"/>
    <property type="match status" value="1"/>
</dbReference>
<dbReference type="Gene3D" id="1.25.40.10">
    <property type="entry name" value="Tetratricopeptide repeat domain"/>
    <property type="match status" value="3"/>
</dbReference>
<organism evidence="4">
    <name type="scientific">Rhizophora mucronata</name>
    <name type="common">Asiatic mangrove</name>
    <dbReference type="NCBI Taxonomy" id="61149"/>
    <lineage>
        <taxon>Eukaryota</taxon>
        <taxon>Viridiplantae</taxon>
        <taxon>Streptophyta</taxon>
        <taxon>Embryophyta</taxon>
        <taxon>Tracheophyta</taxon>
        <taxon>Spermatophyta</taxon>
        <taxon>Magnoliopsida</taxon>
        <taxon>eudicotyledons</taxon>
        <taxon>Gunneridae</taxon>
        <taxon>Pentapetalae</taxon>
        <taxon>rosids</taxon>
        <taxon>fabids</taxon>
        <taxon>Malpighiales</taxon>
        <taxon>Rhizophoraceae</taxon>
        <taxon>Rhizophora</taxon>
    </lineage>
</organism>
<dbReference type="Pfam" id="PF01535">
    <property type="entry name" value="PPR"/>
    <property type="match status" value="2"/>
</dbReference>
<dbReference type="PANTHER" id="PTHR47941">
    <property type="entry name" value="PENTATRICOPEPTIDE REPEAT-CONTAINING PROTEIN 3, MITOCHONDRIAL"/>
    <property type="match status" value="1"/>
</dbReference>
<evidence type="ECO:0000256" key="3">
    <source>
        <dbReference type="PROSITE-ProRule" id="PRU00708"/>
    </source>
</evidence>
<dbReference type="NCBIfam" id="TIGR00756">
    <property type="entry name" value="PPR"/>
    <property type="match status" value="6"/>
</dbReference>
<dbReference type="AlphaFoldDB" id="A0A2P2ISI6"/>
<name>A0A2P2ISI6_RHIMU</name>
<comment type="similarity">
    <text evidence="1">Belongs to the PPR family. P subfamily.</text>
</comment>
<evidence type="ECO:0000256" key="2">
    <source>
        <dbReference type="ARBA" id="ARBA00022737"/>
    </source>
</evidence>
<feature type="repeat" description="PPR" evidence="3">
    <location>
        <begin position="488"/>
        <end position="522"/>
    </location>
</feature>
<dbReference type="Pfam" id="PF13041">
    <property type="entry name" value="PPR_2"/>
    <property type="match status" value="3"/>
</dbReference>
<protein>
    <submittedName>
        <fullName evidence="4">Pentatricopeptide repeat-containing protein At1g73400-like</fullName>
    </submittedName>
</protein>
<dbReference type="EMBL" id="GGEC01003674">
    <property type="protein sequence ID" value="MBW84157.1"/>
    <property type="molecule type" value="Transcribed_RNA"/>
</dbReference>
<keyword evidence="2" id="KW-0677">Repeat</keyword>
<feature type="repeat" description="PPR" evidence="3">
    <location>
        <begin position="275"/>
        <end position="309"/>
    </location>
</feature>